<feature type="region of interest" description="Disordered" evidence="1">
    <location>
        <begin position="44"/>
        <end position="91"/>
    </location>
</feature>
<keyword evidence="3" id="KW-1185">Reference proteome</keyword>
<evidence type="ECO:0000256" key="1">
    <source>
        <dbReference type="SAM" id="MobiDB-lite"/>
    </source>
</evidence>
<sequence>MARTNSCSIWCLEALQQPLRCLPSASVLSSPPVWPHYWMLTSPPSSRKSIASTTASSLPASPVTPHRRLSTSHSMRNTRITTSCGQERELR</sequence>
<accession>A0AAN5I4D8</accession>
<organism evidence="2 3">
    <name type="scientific">Pristionchus mayeri</name>
    <dbReference type="NCBI Taxonomy" id="1317129"/>
    <lineage>
        <taxon>Eukaryota</taxon>
        <taxon>Metazoa</taxon>
        <taxon>Ecdysozoa</taxon>
        <taxon>Nematoda</taxon>
        <taxon>Chromadorea</taxon>
        <taxon>Rhabditida</taxon>
        <taxon>Rhabditina</taxon>
        <taxon>Diplogasteromorpha</taxon>
        <taxon>Diplogasteroidea</taxon>
        <taxon>Neodiplogasteridae</taxon>
        <taxon>Pristionchus</taxon>
    </lineage>
</organism>
<dbReference type="AlphaFoldDB" id="A0AAN5I4D8"/>
<feature type="compositionally biased region" description="Low complexity" evidence="1">
    <location>
        <begin position="49"/>
        <end position="64"/>
    </location>
</feature>
<protein>
    <submittedName>
        <fullName evidence="2">Uncharacterized protein</fullName>
    </submittedName>
</protein>
<evidence type="ECO:0000313" key="2">
    <source>
        <dbReference type="EMBL" id="GMR50401.1"/>
    </source>
</evidence>
<reference evidence="3" key="1">
    <citation type="submission" date="2022-10" db="EMBL/GenBank/DDBJ databases">
        <title>Genome assembly of Pristionchus species.</title>
        <authorList>
            <person name="Yoshida K."/>
            <person name="Sommer R.J."/>
        </authorList>
    </citation>
    <scope>NUCLEOTIDE SEQUENCE [LARGE SCALE GENOMIC DNA]</scope>
    <source>
        <strain evidence="3">RS5460</strain>
    </source>
</reference>
<dbReference type="EMBL" id="BTRK01000004">
    <property type="protein sequence ID" value="GMR50401.1"/>
    <property type="molecule type" value="Genomic_DNA"/>
</dbReference>
<comment type="caution">
    <text evidence="2">The sequence shown here is derived from an EMBL/GenBank/DDBJ whole genome shotgun (WGS) entry which is preliminary data.</text>
</comment>
<proteinExistence type="predicted"/>
<evidence type="ECO:0000313" key="3">
    <source>
        <dbReference type="Proteomes" id="UP001328107"/>
    </source>
</evidence>
<gene>
    <name evidence="2" type="ORF">PMAYCL1PPCAC_20596</name>
</gene>
<feature type="compositionally biased region" description="Polar residues" evidence="1">
    <location>
        <begin position="71"/>
        <end position="85"/>
    </location>
</feature>
<dbReference type="Proteomes" id="UP001328107">
    <property type="component" value="Unassembled WGS sequence"/>
</dbReference>
<name>A0AAN5I4D8_9BILA</name>